<proteinExistence type="predicted"/>
<name>A0A6A1VCS9_9ROSI</name>
<dbReference type="AlphaFoldDB" id="A0A6A1VCS9"/>
<evidence type="ECO:0000313" key="2">
    <source>
        <dbReference type="EMBL" id="KAB1209678.1"/>
    </source>
</evidence>
<comment type="caution">
    <text evidence="2">The sequence shown here is derived from an EMBL/GenBank/DDBJ whole genome shotgun (WGS) entry which is preliminary data.</text>
</comment>
<dbReference type="EMBL" id="RXIC02000024">
    <property type="protein sequence ID" value="KAB1209678.1"/>
    <property type="molecule type" value="Genomic_DNA"/>
</dbReference>
<keyword evidence="3" id="KW-1185">Reference proteome</keyword>
<protein>
    <submittedName>
        <fullName evidence="2">Uncharacterized protein</fullName>
    </submittedName>
</protein>
<sequence>MVSDSGTGICRNRNRITGTGTGHEISEKSRKFYPPVALLFVLCFLLSADADAERNRCNVIHLGSSLPRGASCTSWLSPYGLFAFGFYPRRDDFTIGIWAMAD</sequence>
<organism evidence="2 3">
    <name type="scientific">Morella rubra</name>
    <name type="common">Chinese bayberry</name>
    <dbReference type="NCBI Taxonomy" id="262757"/>
    <lineage>
        <taxon>Eukaryota</taxon>
        <taxon>Viridiplantae</taxon>
        <taxon>Streptophyta</taxon>
        <taxon>Embryophyta</taxon>
        <taxon>Tracheophyta</taxon>
        <taxon>Spermatophyta</taxon>
        <taxon>Magnoliopsida</taxon>
        <taxon>eudicotyledons</taxon>
        <taxon>Gunneridae</taxon>
        <taxon>Pentapetalae</taxon>
        <taxon>rosids</taxon>
        <taxon>fabids</taxon>
        <taxon>Fagales</taxon>
        <taxon>Myricaceae</taxon>
        <taxon>Morella</taxon>
    </lineage>
</organism>
<gene>
    <name evidence="2" type="ORF">CJ030_MR6G029221</name>
</gene>
<accession>A0A6A1VCS9</accession>
<reference evidence="2 3" key="1">
    <citation type="journal article" date="2019" name="Plant Biotechnol. J.">
        <title>The red bayberry genome and genetic basis of sex determination.</title>
        <authorList>
            <person name="Jia H.M."/>
            <person name="Jia H.J."/>
            <person name="Cai Q.L."/>
            <person name="Wang Y."/>
            <person name="Zhao H.B."/>
            <person name="Yang W.F."/>
            <person name="Wang G.Y."/>
            <person name="Li Y.H."/>
            <person name="Zhan D.L."/>
            <person name="Shen Y.T."/>
            <person name="Niu Q.F."/>
            <person name="Chang L."/>
            <person name="Qiu J."/>
            <person name="Zhao L."/>
            <person name="Xie H.B."/>
            <person name="Fu W.Y."/>
            <person name="Jin J."/>
            <person name="Li X.W."/>
            <person name="Jiao Y."/>
            <person name="Zhou C.C."/>
            <person name="Tu T."/>
            <person name="Chai C.Y."/>
            <person name="Gao J.L."/>
            <person name="Fan L.J."/>
            <person name="van de Weg E."/>
            <person name="Wang J.Y."/>
            <person name="Gao Z.S."/>
        </authorList>
    </citation>
    <scope>NUCLEOTIDE SEQUENCE [LARGE SCALE GENOMIC DNA]</scope>
    <source>
        <tissue evidence="2">Leaves</tissue>
    </source>
</reference>
<feature type="region of interest" description="Disordered" evidence="1">
    <location>
        <begin position="1"/>
        <end position="26"/>
    </location>
</feature>
<dbReference type="Proteomes" id="UP000516437">
    <property type="component" value="Chromosome 6"/>
</dbReference>
<dbReference type="OrthoDB" id="1733367at2759"/>
<evidence type="ECO:0000313" key="3">
    <source>
        <dbReference type="Proteomes" id="UP000516437"/>
    </source>
</evidence>
<evidence type="ECO:0000256" key="1">
    <source>
        <dbReference type="SAM" id="MobiDB-lite"/>
    </source>
</evidence>